<dbReference type="OrthoDB" id="442863at2759"/>
<dbReference type="PANTHER" id="PTHR22731:SF3">
    <property type="entry name" value="RIBONUCLEASES P_MRP PROTEIN SUBUNIT POP1"/>
    <property type="match status" value="1"/>
</dbReference>
<keyword evidence="2" id="KW-0819">tRNA processing</keyword>
<feature type="domain" description="Pop1 N-terminal" evidence="5">
    <location>
        <begin position="125"/>
        <end position="199"/>
    </location>
</feature>
<comment type="subcellular location">
    <subcellularLocation>
        <location evidence="1">Nucleus</location>
    </subcellularLocation>
</comment>
<dbReference type="PANTHER" id="PTHR22731">
    <property type="entry name" value="RIBONUCLEASES P/MRP PROTEIN SUBUNIT POP1"/>
    <property type="match status" value="1"/>
</dbReference>
<dbReference type="AlphaFoldDB" id="A0A9U8E306"/>
<dbReference type="GO" id="GO:0005655">
    <property type="term" value="C:nucleolar ribonuclease P complex"/>
    <property type="evidence" value="ECO:0007669"/>
    <property type="project" value="InterPro"/>
</dbReference>
<feature type="compositionally biased region" description="Polar residues" evidence="4">
    <location>
        <begin position="7"/>
        <end position="16"/>
    </location>
</feature>
<dbReference type="Proteomes" id="UP001165740">
    <property type="component" value="Chromosome 5"/>
</dbReference>
<sequence length="882" mass="99271">MGKRKNIANNNVSDNAAGSVPQKRVRIENQTELDEDEGVNGAVTINAIKVKAFAENRALEIQALSEVVKNVGGNHMAFQKLPRHMRRRAMSYNFKRVPRRLHSVVRAEIEKTKSPGKGPSRKHRRRPKNLLSEYERRKRRVEWLETHIWHAKRFKMLERWGCKLAHHPNDKSGRACYRAVRHHCAMQDVSFEHYIQIKGERQQILNGLTHLTSQKTGLTFAAKLTSHGTREGTLTLYSYDSYPYKAIGSVKFLWQPCFNQDDQDSTLWICCHRSSYELVLSEVKKCFETTSRALHSEERIETSNVMVTPLKGELVKIRLIGPASNMVLSETLKLYDVAGFLEKDDARLQCPNDESLEAGVEEDDSDYKRQWWKGYYKKENALNVISDQSQVLEQLIKCHSPGEAPNNCVIGLTVRDPRLLLPPKRTKVSVVNRGNLTTSLPNELFTESVASSALWDATVRNLVKTTKISEHKLNEMRSHNQIPGSTLDLGEMESAIPVILIQRPGAASMNHQSSVPSGFSSGWDLILPAGWAMAFWIALVYRGARVGGLQEARNIDLLAKKLSTPWDYPDTSSGQDELLGQSKELELKYNRRPPAKRPNYVKLGIPSPFYFQFEKLVGDWYQHLYSSCLDLSDKGKYFVLRDKKILNLLNSALTQTKKFLEEKRKTPKGMGKAVPSGGGHSSLLKAIAVDSTDQIASALVAVHVKLIKRGVPTMNSHICLPNASDLSMLVKKCNNPEPVEKKHPDPFRKQRKEMKKKKGNKKLKSKEEINSQNSITQSSHCSVSSEPEGQNKKVEGADVTSYKSHSTLSNYNLVDCTTRQIAGFVTYGAYSLAAGHGMGIGFCSVLALLQLIEDQQNCQSCTILSRRPSSLQYRFGSISLIV</sequence>
<organism evidence="8 9">
    <name type="scientific">Biomphalaria glabrata</name>
    <name type="common">Bloodfluke planorb</name>
    <name type="synonym">Freshwater snail</name>
    <dbReference type="NCBI Taxonomy" id="6526"/>
    <lineage>
        <taxon>Eukaryota</taxon>
        <taxon>Metazoa</taxon>
        <taxon>Spiralia</taxon>
        <taxon>Lophotrochozoa</taxon>
        <taxon>Mollusca</taxon>
        <taxon>Gastropoda</taxon>
        <taxon>Heterobranchia</taxon>
        <taxon>Euthyneura</taxon>
        <taxon>Panpulmonata</taxon>
        <taxon>Hygrophila</taxon>
        <taxon>Lymnaeoidea</taxon>
        <taxon>Planorbidae</taxon>
        <taxon>Biomphalaria</taxon>
    </lineage>
</organism>
<dbReference type="KEGG" id="bgt:106057668"/>
<evidence type="ECO:0000313" key="8">
    <source>
        <dbReference type="Proteomes" id="UP001165740"/>
    </source>
</evidence>
<keyword evidence="8" id="KW-1185">Reference proteome</keyword>
<feature type="domain" description="POPLD" evidence="6">
    <location>
        <begin position="522"/>
        <end position="612"/>
    </location>
</feature>
<evidence type="ECO:0000259" key="7">
    <source>
        <dbReference type="Pfam" id="PF22770"/>
    </source>
</evidence>
<gene>
    <name evidence="9" type="primary">LOC106057668</name>
</gene>
<evidence type="ECO:0000256" key="2">
    <source>
        <dbReference type="ARBA" id="ARBA00022694"/>
    </source>
</evidence>
<evidence type="ECO:0000256" key="3">
    <source>
        <dbReference type="ARBA" id="ARBA00023242"/>
    </source>
</evidence>
<feature type="region of interest" description="Disordered" evidence="4">
    <location>
        <begin position="104"/>
        <end position="131"/>
    </location>
</feature>
<dbReference type="GeneID" id="106057668"/>
<protein>
    <submittedName>
        <fullName evidence="9">Ribonucleases P/MRP protein subunit POP1-like</fullName>
    </submittedName>
</protein>
<dbReference type="InterPro" id="IPR012590">
    <property type="entry name" value="POPLD_dom"/>
</dbReference>
<evidence type="ECO:0000256" key="1">
    <source>
        <dbReference type="ARBA" id="ARBA00004123"/>
    </source>
</evidence>
<feature type="domain" description="POP1 C-terminal" evidence="7">
    <location>
        <begin position="698"/>
        <end position="882"/>
    </location>
</feature>
<evidence type="ECO:0000313" key="9">
    <source>
        <dbReference type="RefSeq" id="XP_013070433.2"/>
    </source>
</evidence>
<feature type="compositionally biased region" description="Polar residues" evidence="4">
    <location>
        <begin position="770"/>
        <end position="788"/>
    </location>
</feature>
<keyword evidence="3" id="KW-0539">Nucleus</keyword>
<feature type="compositionally biased region" description="Basic and acidic residues" evidence="4">
    <location>
        <begin position="738"/>
        <end position="748"/>
    </location>
</feature>
<evidence type="ECO:0000256" key="4">
    <source>
        <dbReference type="SAM" id="MobiDB-lite"/>
    </source>
</evidence>
<evidence type="ECO:0000259" key="6">
    <source>
        <dbReference type="Pfam" id="PF08170"/>
    </source>
</evidence>
<dbReference type="InterPro" id="IPR027266">
    <property type="entry name" value="TrmE/GcvT-like"/>
</dbReference>
<dbReference type="SUPFAM" id="SSF103025">
    <property type="entry name" value="Folate-binding domain"/>
    <property type="match status" value="1"/>
</dbReference>
<proteinExistence type="predicted"/>
<dbReference type="Gene3D" id="3.30.1360.120">
    <property type="entry name" value="Probable tRNA modification gtpase trme, domain 1"/>
    <property type="match status" value="1"/>
</dbReference>
<dbReference type="Pfam" id="PF22770">
    <property type="entry name" value="POP1_C"/>
    <property type="match status" value="1"/>
</dbReference>
<feature type="domain" description="Pop1 N-terminal" evidence="5">
    <location>
        <begin position="53"/>
        <end position="124"/>
    </location>
</feature>
<name>A0A9U8E306_BIOGL</name>
<dbReference type="InterPro" id="IPR009723">
    <property type="entry name" value="Pop1_N"/>
</dbReference>
<dbReference type="GO" id="GO:0000172">
    <property type="term" value="C:ribonuclease MRP complex"/>
    <property type="evidence" value="ECO:0007669"/>
    <property type="project" value="InterPro"/>
</dbReference>
<evidence type="ECO:0000259" key="5">
    <source>
        <dbReference type="Pfam" id="PF06978"/>
    </source>
</evidence>
<dbReference type="OMA" id="KALSPMC"/>
<feature type="region of interest" description="Disordered" evidence="4">
    <location>
        <begin position="735"/>
        <end position="798"/>
    </location>
</feature>
<dbReference type="Pfam" id="PF06978">
    <property type="entry name" value="POP1_N"/>
    <property type="match status" value="2"/>
</dbReference>
<dbReference type="Pfam" id="PF08170">
    <property type="entry name" value="POPLD"/>
    <property type="match status" value="1"/>
</dbReference>
<feature type="compositionally biased region" description="Basic residues" evidence="4">
    <location>
        <begin position="119"/>
        <end position="128"/>
    </location>
</feature>
<dbReference type="InterPro" id="IPR055079">
    <property type="entry name" value="POP1_C"/>
</dbReference>
<reference evidence="9" key="1">
    <citation type="submission" date="2025-08" db="UniProtKB">
        <authorList>
            <consortium name="RefSeq"/>
        </authorList>
    </citation>
    <scope>IDENTIFICATION</scope>
</reference>
<dbReference type="InterPro" id="IPR039182">
    <property type="entry name" value="Pop1"/>
</dbReference>
<feature type="region of interest" description="Disordered" evidence="4">
    <location>
        <begin position="1"/>
        <end position="24"/>
    </location>
</feature>
<dbReference type="GO" id="GO:0001682">
    <property type="term" value="P:tRNA 5'-leader removal"/>
    <property type="evidence" value="ECO:0007669"/>
    <property type="project" value="InterPro"/>
</dbReference>
<dbReference type="RefSeq" id="XP_013070433.2">
    <property type="nucleotide sequence ID" value="XM_013214979.2"/>
</dbReference>
<accession>A0A9U8E306</accession>
<feature type="compositionally biased region" description="Basic residues" evidence="4">
    <location>
        <begin position="749"/>
        <end position="764"/>
    </location>
</feature>